<evidence type="ECO:0000256" key="3">
    <source>
        <dbReference type="ARBA" id="ARBA00024344"/>
    </source>
</evidence>
<dbReference type="AlphaFoldDB" id="A0A1C0A8X9"/>
<dbReference type="OrthoDB" id="2374504at2"/>
<keyword evidence="4" id="KW-0946">Virion</keyword>
<evidence type="ECO:0000256" key="1">
    <source>
        <dbReference type="ARBA" id="ARBA00022969"/>
    </source>
</evidence>
<proteinExistence type="inferred from homology"/>
<keyword evidence="5" id="KW-1185">Reference proteome</keyword>
<dbReference type="InterPro" id="IPR012851">
    <property type="entry name" value="Spore_coat_CotF-like"/>
</dbReference>
<dbReference type="Proteomes" id="UP000093514">
    <property type="component" value="Unassembled WGS sequence"/>
</dbReference>
<comment type="similarity">
    <text evidence="3">Belongs to the CotF family.</text>
</comment>
<dbReference type="PANTHER" id="PTHR39183:SF1">
    <property type="entry name" value="SPORE COAT PROTEIN F-LIKE PROTEIN YHCQ"/>
    <property type="match status" value="1"/>
</dbReference>
<reference evidence="4 5" key="2">
    <citation type="submission" date="2016-08" db="EMBL/GenBank/DDBJ databases">
        <title>Orenia metallireducens sp. nov. strain Z6, a Novel Metal-reducing Firmicute from the Deep Subsurface.</title>
        <authorList>
            <person name="Maxim B.I."/>
            <person name="Kenneth K."/>
            <person name="Flynn T.M."/>
            <person name="Oloughlin E.J."/>
            <person name="Locke R.A."/>
            <person name="Weber J.R."/>
            <person name="Egan S.M."/>
            <person name="Mackie R.I."/>
            <person name="Cann I.K."/>
        </authorList>
    </citation>
    <scope>NUCLEOTIDE SEQUENCE [LARGE SCALE GENOMIC DNA]</scope>
    <source>
        <strain evidence="4 5">Z6</strain>
    </source>
</reference>
<dbReference type="EMBL" id="LWDV01000009">
    <property type="protein sequence ID" value="OCL26681.1"/>
    <property type="molecule type" value="Genomic_DNA"/>
</dbReference>
<dbReference type="InterPro" id="IPR012347">
    <property type="entry name" value="Ferritin-like"/>
</dbReference>
<dbReference type="Pfam" id="PF07875">
    <property type="entry name" value="Coat_F"/>
    <property type="match status" value="1"/>
</dbReference>
<reference evidence="5" key="1">
    <citation type="submission" date="2016-07" db="EMBL/GenBank/DDBJ databases">
        <authorList>
            <person name="Florea S."/>
            <person name="Webb J.S."/>
            <person name="Jaromczyk J."/>
            <person name="Schardl C.L."/>
        </authorList>
    </citation>
    <scope>NUCLEOTIDE SEQUENCE [LARGE SCALE GENOMIC DNA]</scope>
    <source>
        <strain evidence="5">Z6</strain>
    </source>
</reference>
<protein>
    <submittedName>
        <fullName evidence="4">Spore coat protein</fullName>
    </submittedName>
</protein>
<keyword evidence="4" id="KW-0167">Capsid protein</keyword>
<sequence length="188" mass="21526">MELAANEAYQLHELAMSCVNSITNMGLFLNQVQDQKLRSMIERHFPLHIRDYNMKAEYLSKAEGATESLPVPDIKSILPSFTQSNVAIQPVKPRIDVQSLNDREIATAYLLTLKRAGREYAWSAMETSNPEVRAFLEDAFKMSSHHAHEVWQWMVENGYYPLEAASQKTLSTFGKLYQTVEEPVLQMQ</sequence>
<dbReference type="GO" id="GO:0030435">
    <property type="term" value="P:sporulation resulting in formation of a cellular spore"/>
    <property type="evidence" value="ECO:0007669"/>
    <property type="project" value="UniProtKB-KW"/>
</dbReference>
<name>A0A1C0A8X9_9FIRM</name>
<evidence type="ECO:0000313" key="5">
    <source>
        <dbReference type="Proteomes" id="UP000093514"/>
    </source>
</evidence>
<comment type="subcellular location">
    <subcellularLocation>
        <location evidence="2">Spore coat</location>
    </subcellularLocation>
</comment>
<comment type="caution">
    <text evidence="4">The sequence shown here is derived from an EMBL/GenBank/DDBJ whole genome shotgun (WGS) entry which is preliminary data.</text>
</comment>
<gene>
    <name evidence="4" type="ORF">U472_11950</name>
</gene>
<evidence type="ECO:0000313" key="4">
    <source>
        <dbReference type="EMBL" id="OCL26681.1"/>
    </source>
</evidence>
<accession>A0A1C0A8X9</accession>
<evidence type="ECO:0000256" key="2">
    <source>
        <dbReference type="ARBA" id="ARBA00024325"/>
    </source>
</evidence>
<dbReference type="RefSeq" id="WP_068718754.1">
    <property type="nucleotide sequence ID" value="NZ_LWDV01000009.1"/>
</dbReference>
<dbReference type="Gene3D" id="1.20.1260.10">
    <property type="match status" value="1"/>
</dbReference>
<keyword evidence="1" id="KW-0749">Sporulation</keyword>
<organism evidence="4 5">
    <name type="scientific">Orenia metallireducens</name>
    <dbReference type="NCBI Taxonomy" id="1413210"/>
    <lineage>
        <taxon>Bacteria</taxon>
        <taxon>Bacillati</taxon>
        <taxon>Bacillota</taxon>
        <taxon>Clostridia</taxon>
        <taxon>Halanaerobiales</taxon>
        <taxon>Halobacteroidaceae</taxon>
        <taxon>Orenia</taxon>
    </lineage>
</organism>
<dbReference type="PANTHER" id="PTHR39183">
    <property type="entry name" value="SPORE COAT PROTEIN F-LIKE PROTEIN YHCQ"/>
    <property type="match status" value="1"/>
</dbReference>